<protein>
    <recommendedName>
        <fullName evidence="8">Selenocysteine lyase</fullName>
        <ecNumber evidence="7">4.4.1.16</ecNumber>
    </recommendedName>
</protein>
<organism evidence="10 11">
    <name type="scientific">Plakobranchus ocellatus</name>
    <dbReference type="NCBI Taxonomy" id="259542"/>
    <lineage>
        <taxon>Eukaryota</taxon>
        <taxon>Metazoa</taxon>
        <taxon>Spiralia</taxon>
        <taxon>Lophotrochozoa</taxon>
        <taxon>Mollusca</taxon>
        <taxon>Gastropoda</taxon>
        <taxon>Heterobranchia</taxon>
        <taxon>Euthyneura</taxon>
        <taxon>Panpulmonata</taxon>
        <taxon>Sacoglossa</taxon>
        <taxon>Placobranchoidea</taxon>
        <taxon>Plakobranchidae</taxon>
        <taxon>Plakobranchus</taxon>
    </lineage>
</organism>
<dbReference type="PANTHER" id="PTHR11601:SF62">
    <property type="entry name" value="SELENOCYSTEINE LYASE"/>
    <property type="match status" value="1"/>
</dbReference>
<name>A0AAV4C0S3_9GAST</name>
<feature type="domain" description="Aminotransferase class V" evidence="9">
    <location>
        <begin position="2"/>
        <end position="230"/>
    </location>
</feature>
<evidence type="ECO:0000259" key="9">
    <source>
        <dbReference type="Pfam" id="PF00266"/>
    </source>
</evidence>
<evidence type="ECO:0000256" key="8">
    <source>
        <dbReference type="ARBA" id="ARBA00040554"/>
    </source>
</evidence>
<dbReference type="Pfam" id="PF00266">
    <property type="entry name" value="Aminotran_5"/>
    <property type="match status" value="1"/>
</dbReference>
<accession>A0AAV4C0S3</accession>
<dbReference type="GO" id="GO:0009000">
    <property type="term" value="F:selenocysteine lyase activity"/>
    <property type="evidence" value="ECO:0007669"/>
    <property type="project" value="UniProtKB-EC"/>
</dbReference>
<evidence type="ECO:0000256" key="1">
    <source>
        <dbReference type="ARBA" id="ARBA00001933"/>
    </source>
</evidence>
<keyword evidence="10" id="KW-0456">Lyase</keyword>
<dbReference type="InterPro" id="IPR015424">
    <property type="entry name" value="PyrdxlP-dep_Trfase"/>
</dbReference>
<keyword evidence="4" id="KW-0963">Cytoplasm</keyword>
<comment type="caution">
    <text evidence="10">The sequence shown here is derived from an EMBL/GenBank/DDBJ whole genome shotgun (WGS) entry which is preliminary data.</text>
</comment>
<keyword evidence="5" id="KW-0808">Transferase</keyword>
<comment type="subunit">
    <text evidence="3">Homodimer.</text>
</comment>
<dbReference type="GO" id="GO:0005829">
    <property type="term" value="C:cytosol"/>
    <property type="evidence" value="ECO:0007669"/>
    <property type="project" value="UniProtKB-SubCell"/>
</dbReference>
<dbReference type="Proteomes" id="UP000735302">
    <property type="component" value="Unassembled WGS sequence"/>
</dbReference>
<dbReference type="SUPFAM" id="SSF53383">
    <property type="entry name" value="PLP-dependent transferases"/>
    <property type="match status" value="1"/>
</dbReference>
<evidence type="ECO:0000313" key="10">
    <source>
        <dbReference type="EMBL" id="GFO25197.1"/>
    </source>
</evidence>
<dbReference type="InterPro" id="IPR015421">
    <property type="entry name" value="PyrdxlP-dep_Trfase_major"/>
</dbReference>
<sequence length="329" mass="36367">MVFLDYNATTPLAPEVIGTISECLKEAWGNPSSFYTAGIKAKNLISTAREQVASMVGASNHDIFFTSGGTESNNWVLQMAVELFHSFHEDKDIIVQASPLIENKRLPHFITSNVEHDSIKLVLKHFEEKKIADVTFVSVSKNSGAVEVDDVMAAIRPNTIMISVMLANNETGVIQPVSNICQKVRALKRCEGETRRIFLHTDAAQALGKVHVDVRELGVDYLTIVGHKILLLQQPSWTVPEDIVFLSVSLVQGWVCVVDGCYYVIAFVEERLHEAQDYIGGLVADSAVSCVNFKAMDIIWATLAELIEFDHPGIWFIPEVNLGLKSPPS</sequence>
<dbReference type="PANTHER" id="PTHR11601">
    <property type="entry name" value="CYSTEINE DESULFURYLASE FAMILY MEMBER"/>
    <property type="match status" value="1"/>
</dbReference>
<keyword evidence="11" id="KW-1185">Reference proteome</keyword>
<dbReference type="InterPro" id="IPR000192">
    <property type="entry name" value="Aminotrans_V_dom"/>
</dbReference>
<dbReference type="Gene3D" id="3.40.640.10">
    <property type="entry name" value="Type I PLP-dependent aspartate aminotransferase-like (Major domain)"/>
    <property type="match status" value="1"/>
</dbReference>
<dbReference type="EC" id="4.4.1.16" evidence="7"/>
<proteinExistence type="predicted"/>
<evidence type="ECO:0000256" key="4">
    <source>
        <dbReference type="ARBA" id="ARBA00022490"/>
    </source>
</evidence>
<evidence type="ECO:0000313" key="11">
    <source>
        <dbReference type="Proteomes" id="UP000735302"/>
    </source>
</evidence>
<comment type="cofactor">
    <cofactor evidence="1">
        <name>pyridoxal 5'-phosphate</name>
        <dbReference type="ChEBI" id="CHEBI:597326"/>
    </cofactor>
</comment>
<gene>
    <name evidence="10" type="ORF">PoB_005170200</name>
</gene>
<dbReference type="EMBL" id="BLXT01005736">
    <property type="protein sequence ID" value="GFO25197.1"/>
    <property type="molecule type" value="Genomic_DNA"/>
</dbReference>
<evidence type="ECO:0000256" key="2">
    <source>
        <dbReference type="ARBA" id="ARBA00004514"/>
    </source>
</evidence>
<comment type="subcellular location">
    <subcellularLocation>
        <location evidence="2">Cytoplasm</location>
        <location evidence="2">Cytosol</location>
    </subcellularLocation>
</comment>
<evidence type="ECO:0000256" key="7">
    <source>
        <dbReference type="ARBA" id="ARBA00039054"/>
    </source>
</evidence>
<evidence type="ECO:0000256" key="3">
    <source>
        <dbReference type="ARBA" id="ARBA00011738"/>
    </source>
</evidence>
<dbReference type="AlphaFoldDB" id="A0AAV4C0S3"/>
<evidence type="ECO:0000256" key="5">
    <source>
        <dbReference type="ARBA" id="ARBA00022679"/>
    </source>
</evidence>
<comment type="function">
    <text evidence="6">Catalyzes the decomposition of L-selenocysteine to L-alanine and elemental selenium.</text>
</comment>
<dbReference type="GO" id="GO:0016740">
    <property type="term" value="F:transferase activity"/>
    <property type="evidence" value="ECO:0007669"/>
    <property type="project" value="UniProtKB-KW"/>
</dbReference>
<reference evidence="10 11" key="1">
    <citation type="journal article" date="2021" name="Elife">
        <title>Chloroplast acquisition without the gene transfer in kleptoplastic sea slugs, Plakobranchus ocellatus.</title>
        <authorList>
            <person name="Maeda T."/>
            <person name="Takahashi S."/>
            <person name="Yoshida T."/>
            <person name="Shimamura S."/>
            <person name="Takaki Y."/>
            <person name="Nagai Y."/>
            <person name="Toyoda A."/>
            <person name="Suzuki Y."/>
            <person name="Arimoto A."/>
            <person name="Ishii H."/>
            <person name="Satoh N."/>
            <person name="Nishiyama T."/>
            <person name="Hasebe M."/>
            <person name="Maruyama T."/>
            <person name="Minagawa J."/>
            <person name="Obokata J."/>
            <person name="Shigenobu S."/>
        </authorList>
    </citation>
    <scope>NUCLEOTIDE SEQUENCE [LARGE SCALE GENOMIC DNA]</scope>
</reference>
<evidence type="ECO:0000256" key="6">
    <source>
        <dbReference type="ARBA" id="ARBA00037407"/>
    </source>
</evidence>